<evidence type="ECO:0000259" key="17">
    <source>
        <dbReference type="Pfam" id="PF01207"/>
    </source>
</evidence>
<comment type="catalytic activity">
    <reaction evidence="16">
        <text>5,6-dihydrouridine(17) in tRNA + NADP(+) = uridine(17) in tRNA + NADPH + H(+)</text>
        <dbReference type="Rhea" id="RHEA:53368"/>
        <dbReference type="Rhea" id="RHEA-COMP:13541"/>
        <dbReference type="Rhea" id="RHEA-COMP:13542"/>
        <dbReference type="ChEBI" id="CHEBI:15378"/>
        <dbReference type="ChEBI" id="CHEBI:57783"/>
        <dbReference type="ChEBI" id="CHEBI:58349"/>
        <dbReference type="ChEBI" id="CHEBI:65315"/>
        <dbReference type="ChEBI" id="CHEBI:74443"/>
        <dbReference type="EC" id="1.3.1.88"/>
    </reaction>
    <physiologicalReaction direction="right-to-left" evidence="16">
        <dbReference type="Rhea" id="RHEA:53370"/>
    </physiologicalReaction>
</comment>
<name>A0A9P3UR41_LYOSH</name>
<evidence type="ECO:0000256" key="9">
    <source>
        <dbReference type="ARBA" id="ARBA00038313"/>
    </source>
</evidence>
<protein>
    <recommendedName>
        <fullName evidence="10">tRNA-dihydrouridine(16/17) synthase [NAD(P)(+)]</fullName>
        <ecNumber evidence="10">1.3.1.88</ecNumber>
    </recommendedName>
</protein>
<keyword evidence="6" id="KW-0521">NADP</keyword>
<comment type="catalytic activity">
    <reaction evidence="12">
        <text>5,6-dihydrouridine(16) in tRNA + NADP(+) = uridine(16) in tRNA + NADPH + H(+)</text>
        <dbReference type="Rhea" id="RHEA:53376"/>
        <dbReference type="Rhea" id="RHEA-COMP:13543"/>
        <dbReference type="Rhea" id="RHEA-COMP:13544"/>
        <dbReference type="ChEBI" id="CHEBI:15378"/>
        <dbReference type="ChEBI" id="CHEBI:57783"/>
        <dbReference type="ChEBI" id="CHEBI:58349"/>
        <dbReference type="ChEBI" id="CHEBI:65315"/>
        <dbReference type="ChEBI" id="CHEBI:74443"/>
        <dbReference type="EC" id="1.3.1.88"/>
    </reaction>
    <physiologicalReaction direction="right-to-left" evidence="12">
        <dbReference type="Rhea" id="RHEA:53378"/>
    </physiologicalReaction>
</comment>
<comment type="catalytic activity">
    <reaction evidence="13">
        <text>a 5,6-dihydrouridine in mRNA + NAD(+) = a uridine in mRNA + NADH + H(+)</text>
        <dbReference type="Rhea" id="RHEA:69851"/>
        <dbReference type="Rhea" id="RHEA-COMP:14658"/>
        <dbReference type="Rhea" id="RHEA-COMP:17789"/>
        <dbReference type="ChEBI" id="CHEBI:15378"/>
        <dbReference type="ChEBI" id="CHEBI:57540"/>
        <dbReference type="ChEBI" id="CHEBI:57945"/>
        <dbReference type="ChEBI" id="CHEBI:65315"/>
        <dbReference type="ChEBI" id="CHEBI:74443"/>
    </reaction>
    <physiologicalReaction direction="right-to-left" evidence="13">
        <dbReference type="Rhea" id="RHEA:69853"/>
    </physiologicalReaction>
</comment>
<evidence type="ECO:0000256" key="16">
    <source>
        <dbReference type="ARBA" id="ARBA00049467"/>
    </source>
</evidence>
<feature type="domain" description="DUS-like FMN-binding" evidence="17">
    <location>
        <begin position="126"/>
        <end position="188"/>
    </location>
</feature>
<dbReference type="InterPro" id="IPR013785">
    <property type="entry name" value="Aldolase_TIM"/>
</dbReference>
<keyword evidence="3" id="KW-0288">FMN</keyword>
<accession>A0A9P3UR41</accession>
<keyword evidence="19" id="KW-1185">Reference proteome</keyword>
<evidence type="ECO:0000256" key="5">
    <source>
        <dbReference type="ARBA" id="ARBA00022694"/>
    </source>
</evidence>
<dbReference type="EMBL" id="BRPK01000018">
    <property type="protein sequence ID" value="GLB44664.1"/>
    <property type="molecule type" value="Genomic_DNA"/>
</dbReference>
<dbReference type="InterPro" id="IPR035587">
    <property type="entry name" value="DUS-like_FMN-bd"/>
</dbReference>
<evidence type="ECO:0000256" key="12">
    <source>
        <dbReference type="ARBA" id="ARBA00047652"/>
    </source>
</evidence>
<dbReference type="InterPro" id="IPR018517">
    <property type="entry name" value="tRNA_hU_synthase_CS"/>
</dbReference>
<dbReference type="PROSITE" id="PS01136">
    <property type="entry name" value="UPF0034"/>
    <property type="match status" value="1"/>
</dbReference>
<dbReference type="OrthoDB" id="272303at2759"/>
<dbReference type="PANTHER" id="PTHR11082:SF5">
    <property type="entry name" value="TRNA-DIHYDROURIDINE(16_17) SYNTHASE [NAD(P)(+)]-LIKE"/>
    <property type="match status" value="1"/>
</dbReference>
<evidence type="ECO:0000256" key="11">
    <source>
        <dbReference type="ARBA" id="ARBA00047287"/>
    </source>
</evidence>
<evidence type="ECO:0000256" key="10">
    <source>
        <dbReference type="ARBA" id="ARBA00038890"/>
    </source>
</evidence>
<evidence type="ECO:0000256" key="13">
    <source>
        <dbReference type="ARBA" id="ARBA00048342"/>
    </source>
</evidence>
<dbReference type="EC" id="1.3.1.88" evidence="10"/>
<dbReference type="GO" id="GO:0050660">
    <property type="term" value="F:flavin adenine dinucleotide binding"/>
    <property type="evidence" value="ECO:0007669"/>
    <property type="project" value="InterPro"/>
</dbReference>
<comment type="cofactor">
    <cofactor evidence="1">
        <name>FMN</name>
        <dbReference type="ChEBI" id="CHEBI:58210"/>
    </cofactor>
</comment>
<keyword evidence="2" id="KW-0285">Flavoprotein</keyword>
<feature type="non-terminal residue" evidence="18">
    <location>
        <position position="1"/>
    </location>
</feature>
<sequence length="188" mass="20735">MDSTPTQPREKLEGYEFYRKVLGSPKFIVAPMVDQSELAFRTLTRRYGAELVYTPMINAKMFSDPTHKYYREQYFDIASGEEGAFTLPSTASTSAAVSSSTSPPICKDADCPLVAASTSTAASICKDTDRPLIVQFCANSPEHLLAAAKLVEAHCDAVDINLGCPQDIARRGHYGAFLMDDWDLIYKM</sequence>
<dbReference type="PANTHER" id="PTHR11082">
    <property type="entry name" value="TRNA-DIHYDROURIDINE SYNTHASE"/>
    <property type="match status" value="1"/>
</dbReference>
<keyword evidence="4" id="KW-0507">mRNA processing</keyword>
<evidence type="ECO:0000256" key="14">
    <source>
        <dbReference type="ARBA" id="ARBA00048934"/>
    </source>
</evidence>
<dbReference type="AlphaFoldDB" id="A0A9P3UR41"/>
<evidence type="ECO:0000256" key="6">
    <source>
        <dbReference type="ARBA" id="ARBA00022857"/>
    </source>
</evidence>
<dbReference type="Proteomes" id="UP001063166">
    <property type="component" value="Unassembled WGS sequence"/>
</dbReference>
<proteinExistence type="inferred from homology"/>
<evidence type="ECO:0000256" key="8">
    <source>
        <dbReference type="ARBA" id="ARBA00023027"/>
    </source>
</evidence>
<evidence type="ECO:0000313" key="19">
    <source>
        <dbReference type="Proteomes" id="UP001063166"/>
    </source>
</evidence>
<comment type="catalytic activity">
    <reaction evidence="14">
        <text>5,6-dihydrouridine(16) in tRNA + NAD(+) = uridine(16) in tRNA + NADH + H(+)</text>
        <dbReference type="Rhea" id="RHEA:53380"/>
        <dbReference type="Rhea" id="RHEA-COMP:13543"/>
        <dbReference type="Rhea" id="RHEA-COMP:13544"/>
        <dbReference type="ChEBI" id="CHEBI:15378"/>
        <dbReference type="ChEBI" id="CHEBI:57540"/>
        <dbReference type="ChEBI" id="CHEBI:57945"/>
        <dbReference type="ChEBI" id="CHEBI:65315"/>
        <dbReference type="ChEBI" id="CHEBI:74443"/>
        <dbReference type="EC" id="1.3.1.88"/>
    </reaction>
    <physiologicalReaction direction="right-to-left" evidence="14">
        <dbReference type="Rhea" id="RHEA:53382"/>
    </physiologicalReaction>
</comment>
<dbReference type="GO" id="GO:0017150">
    <property type="term" value="F:tRNA dihydrouridine synthase activity"/>
    <property type="evidence" value="ECO:0007669"/>
    <property type="project" value="InterPro"/>
</dbReference>
<dbReference type="GO" id="GO:0006397">
    <property type="term" value="P:mRNA processing"/>
    <property type="evidence" value="ECO:0007669"/>
    <property type="project" value="UniProtKB-KW"/>
</dbReference>
<keyword evidence="7" id="KW-0560">Oxidoreductase</keyword>
<comment type="similarity">
    <text evidence="9">Belongs to the Dus family. Dus1 subfamily.</text>
</comment>
<comment type="catalytic activity">
    <reaction evidence="11">
        <text>5,6-dihydrouridine(17) in tRNA + NAD(+) = uridine(17) in tRNA + NADH + H(+)</text>
        <dbReference type="Rhea" id="RHEA:53372"/>
        <dbReference type="Rhea" id="RHEA-COMP:13541"/>
        <dbReference type="Rhea" id="RHEA-COMP:13542"/>
        <dbReference type="ChEBI" id="CHEBI:15378"/>
        <dbReference type="ChEBI" id="CHEBI:57540"/>
        <dbReference type="ChEBI" id="CHEBI:57945"/>
        <dbReference type="ChEBI" id="CHEBI:65315"/>
        <dbReference type="ChEBI" id="CHEBI:74443"/>
        <dbReference type="EC" id="1.3.1.88"/>
    </reaction>
    <physiologicalReaction direction="right-to-left" evidence="11">
        <dbReference type="Rhea" id="RHEA:53374"/>
    </physiologicalReaction>
</comment>
<gene>
    <name evidence="18" type="primary">DUS1</name>
    <name evidence="18" type="ORF">LshimejAT787_1800010</name>
</gene>
<evidence type="ECO:0000256" key="15">
    <source>
        <dbReference type="ARBA" id="ARBA00049447"/>
    </source>
</evidence>
<evidence type="ECO:0000256" key="7">
    <source>
        <dbReference type="ARBA" id="ARBA00023002"/>
    </source>
</evidence>
<keyword evidence="8" id="KW-0520">NAD</keyword>
<comment type="caution">
    <text evidence="18">The sequence shown here is derived from an EMBL/GenBank/DDBJ whole genome shotgun (WGS) entry which is preliminary data.</text>
</comment>
<dbReference type="SUPFAM" id="SSF51395">
    <property type="entry name" value="FMN-linked oxidoreductases"/>
    <property type="match status" value="1"/>
</dbReference>
<evidence type="ECO:0000256" key="4">
    <source>
        <dbReference type="ARBA" id="ARBA00022664"/>
    </source>
</evidence>
<evidence type="ECO:0000256" key="3">
    <source>
        <dbReference type="ARBA" id="ARBA00022643"/>
    </source>
</evidence>
<evidence type="ECO:0000313" key="18">
    <source>
        <dbReference type="EMBL" id="GLB44664.1"/>
    </source>
</evidence>
<reference evidence="18" key="1">
    <citation type="submission" date="2022-07" db="EMBL/GenBank/DDBJ databases">
        <title>The genome of Lyophyllum shimeji provides insight into the initial evolution of ectomycorrhizal fungal genome.</title>
        <authorList>
            <person name="Kobayashi Y."/>
            <person name="Shibata T."/>
            <person name="Hirakawa H."/>
            <person name="Shigenobu S."/>
            <person name="Nishiyama T."/>
            <person name="Yamada A."/>
            <person name="Hasebe M."/>
            <person name="Kawaguchi M."/>
        </authorList>
    </citation>
    <scope>NUCLEOTIDE SEQUENCE</scope>
    <source>
        <strain evidence="18">AT787</strain>
    </source>
</reference>
<keyword evidence="5" id="KW-0819">tRNA processing</keyword>
<dbReference type="Gene3D" id="3.20.20.70">
    <property type="entry name" value="Aldolase class I"/>
    <property type="match status" value="1"/>
</dbReference>
<organism evidence="18 19">
    <name type="scientific">Lyophyllum shimeji</name>
    <name type="common">Hon-shimeji</name>
    <name type="synonym">Tricholoma shimeji</name>
    <dbReference type="NCBI Taxonomy" id="47721"/>
    <lineage>
        <taxon>Eukaryota</taxon>
        <taxon>Fungi</taxon>
        <taxon>Dikarya</taxon>
        <taxon>Basidiomycota</taxon>
        <taxon>Agaricomycotina</taxon>
        <taxon>Agaricomycetes</taxon>
        <taxon>Agaricomycetidae</taxon>
        <taxon>Agaricales</taxon>
        <taxon>Tricholomatineae</taxon>
        <taxon>Lyophyllaceae</taxon>
        <taxon>Lyophyllum</taxon>
    </lineage>
</organism>
<feature type="domain" description="DUS-like FMN-binding" evidence="17">
    <location>
        <begin position="29"/>
        <end position="72"/>
    </location>
</feature>
<evidence type="ECO:0000256" key="2">
    <source>
        <dbReference type="ARBA" id="ARBA00022630"/>
    </source>
</evidence>
<comment type="catalytic activity">
    <reaction evidence="15">
        <text>a 5,6-dihydrouridine in mRNA + NADP(+) = a uridine in mRNA + NADPH + H(+)</text>
        <dbReference type="Rhea" id="RHEA:69855"/>
        <dbReference type="Rhea" id="RHEA-COMP:14658"/>
        <dbReference type="Rhea" id="RHEA-COMP:17789"/>
        <dbReference type="ChEBI" id="CHEBI:15378"/>
        <dbReference type="ChEBI" id="CHEBI:57783"/>
        <dbReference type="ChEBI" id="CHEBI:58349"/>
        <dbReference type="ChEBI" id="CHEBI:65315"/>
        <dbReference type="ChEBI" id="CHEBI:74443"/>
    </reaction>
    <physiologicalReaction direction="right-to-left" evidence="15">
        <dbReference type="Rhea" id="RHEA:69857"/>
    </physiologicalReaction>
</comment>
<evidence type="ECO:0000256" key="1">
    <source>
        <dbReference type="ARBA" id="ARBA00001917"/>
    </source>
</evidence>
<dbReference type="Pfam" id="PF01207">
    <property type="entry name" value="Dus"/>
    <property type="match status" value="2"/>
</dbReference>
<dbReference type="CDD" id="cd02801">
    <property type="entry name" value="DUS_like_FMN"/>
    <property type="match status" value="1"/>
</dbReference>